<evidence type="ECO:0000313" key="2">
    <source>
        <dbReference type="Proteomes" id="UP000226403"/>
    </source>
</evidence>
<dbReference type="EMBL" id="KT962247">
    <property type="protein sequence ID" value="ALO80526.1"/>
    <property type="molecule type" value="Genomic_DNA"/>
</dbReference>
<reference evidence="1 2" key="1">
    <citation type="submission" date="2015-10" db="EMBL/GenBank/DDBJ databases">
        <title>Large-scale maps of variable infection efficiencies in aquatic Bacteriodetes phage-host model systems.</title>
        <authorList>
            <person name="Holmfeldt K."/>
            <person name="Solonenko N."/>
            <person name="Howard-Varona C."/>
            <person name="Moreno M."/>
            <person name="Malmstrom R.R."/>
            <person name="Blow M.J."/>
            <person name="Sullivan M.B."/>
        </authorList>
    </citation>
    <scope>NUCLEOTIDE SEQUENCE [LARGE SCALE GENOMIC DNA]</scope>
</reference>
<protein>
    <submittedName>
        <fullName evidence="1">Uncharacterized protein</fullName>
    </submittedName>
</protein>
<gene>
    <name evidence="1" type="ORF">Phi17218_123</name>
</gene>
<accession>A0A0S2MX78</accession>
<dbReference type="Proteomes" id="UP000226403">
    <property type="component" value="Segment"/>
</dbReference>
<evidence type="ECO:0000313" key="1">
    <source>
        <dbReference type="EMBL" id="ALO80526.1"/>
    </source>
</evidence>
<name>A0A0S2MX78_9CAUD</name>
<organism evidence="1 2">
    <name type="scientific">Cellulophaga phage phi17:2_18</name>
    <dbReference type="NCBI Taxonomy" id="1747283"/>
    <lineage>
        <taxon>Viruses</taxon>
        <taxon>Duplodnaviria</taxon>
        <taxon>Heunggongvirae</taxon>
        <taxon>Uroviricota</taxon>
        <taxon>Caudoviricetes</taxon>
        <taxon>Lightbulbvirus</taxon>
        <taxon>Lightbulbvirus Cba172</taxon>
    </lineage>
</organism>
<sequence>MQILTLTHLIIKVESLPIKERLIELNTLEEIKTKEIELCECSPLPFMRGNVKNLKEERMEIRRAINTAKNLTIY</sequence>
<proteinExistence type="predicted"/>